<reference evidence="2" key="1">
    <citation type="journal article" date="2014" name="PLoS ONE">
        <title>Transcriptome-Based Identification of ABC Transporters in the Western Tarnished Plant Bug Lygus hesperus.</title>
        <authorList>
            <person name="Hull J.J."/>
            <person name="Chaney K."/>
            <person name="Geib S.M."/>
            <person name="Fabrick J.A."/>
            <person name="Brent C.S."/>
            <person name="Walsh D."/>
            <person name="Lavine L.C."/>
        </authorList>
    </citation>
    <scope>NUCLEOTIDE SEQUENCE</scope>
</reference>
<keyword evidence="1" id="KW-0732">Signal</keyword>
<keyword evidence="2" id="KW-0436">Ligase</keyword>
<dbReference type="AlphaFoldDB" id="A0A0A9WZB0"/>
<feature type="signal peptide" evidence="1">
    <location>
        <begin position="1"/>
        <end position="21"/>
    </location>
</feature>
<evidence type="ECO:0000256" key="1">
    <source>
        <dbReference type="SAM" id="SignalP"/>
    </source>
</evidence>
<gene>
    <name evidence="2" type="primary">glyS_1</name>
    <name evidence="2" type="ORF">CM83_12514</name>
</gene>
<reference evidence="2" key="2">
    <citation type="submission" date="2014-07" db="EMBL/GenBank/DDBJ databases">
        <authorList>
            <person name="Hull J."/>
        </authorList>
    </citation>
    <scope>NUCLEOTIDE SEQUENCE</scope>
</reference>
<organism evidence="2">
    <name type="scientific">Lygus hesperus</name>
    <name type="common">Western plant bug</name>
    <dbReference type="NCBI Taxonomy" id="30085"/>
    <lineage>
        <taxon>Eukaryota</taxon>
        <taxon>Metazoa</taxon>
        <taxon>Ecdysozoa</taxon>
        <taxon>Arthropoda</taxon>
        <taxon>Hexapoda</taxon>
        <taxon>Insecta</taxon>
        <taxon>Pterygota</taxon>
        <taxon>Neoptera</taxon>
        <taxon>Paraneoptera</taxon>
        <taxon>Hemiptera</taxon>
        <taxon>Heteroptera</taxon>
        <taxon>Panheteroptera</taxon>
        <taxon>Cimicomorpha</taxon>
        <taxon>Miridae</taxon>
        <taxon>Mirini</taxon>
        <taxon>Lygus</taxon>
    </lineage>
</organism>
<protein>
    <submittedName>
        <fullName evidence="2">Glycine--tRNA ligase beta subunit</fullName>
    </submittedName>
</protein>
<proteinExistence type="predicted"/>
<dbReference type="EMBL" id="GBHO01029787">
    <property type="protein sequence ID" value="JAG13817.1"/>
    <property type="molecule type" value="Transcribed_RNA"/>
</dbReference>
<name>A0A0A9WZB0_LYGHE</name>
<feature type="chain" id="PRO_5002071186" evidence="1">
    <location>
        <begin position="22"/>
        <end position="155"/>
    </location>
</feature>
<evidence type="ECO:0000313" key="2">
    <source>
        <dbReference type="EMBL" id="JAG13817.1"/>
    </source>
</evidence>
<dbReference type="GO" id="GO:0016874">
    <property type="term" value="F:ligase activity"/>
    <property type="evidence" value="ECO:0007669"/>
    <property type="project" value="UniProtKB-KW"/>
</dbReference>
<sequence>ISSTMITAVALALLSTACVLGQKESSQGIGDTRANIQRDLQNVIDSVTTTQNAAKSIVQSTASMKLKRQQLCWKLAVNRVLATSLPANNGLTQLYQEFDDLSKKLPSASDEQINGYLYDVLEGDNSYITRALATGDKLKTNVDNQIKGLSLDLTC</sequence>
<feature type="non-terminal residue" evidence="2">
    <location>
        <position position="1"/>
    </location>
</feature>
<accession>A0A0A9WZB0</accession>